<name>A0A8S5VDF9_9CAUD</name>
<organism evidence="1">
    <name type="scientific">Siphoviridae sp. ctDXu9</name>
    <dbReference type="NCBI Taxonomy" id="2825387"/>
    <lineage>
        <taxon>Viruses</taxon>
        <taxon>Duplodnaviria</taxon>
        <taxon>Heunggongvirae</taxon>
        <taxon>Uroviricota</taxon>
        <taxon>Caudoviricetes</taxon>
    </lineage>
</organism>
<sequence length="46" mass="5221">MAPIVRCEAYKGRFTHCRCGISNYIAVNLSKTDMPETQKVSFRIGK</sequence>
<dbReference type="EMBL" id="BK016244">
    <property type="protein sequence ID" value="DAG04663.1"/>
    <property type="molecule type" value="Genomic_DNA"/>
</dbReference>
<protein>
    <submittedName>
        <fullName evidence="1">Uncharacterized protein</fullName>
    </submittedName>
</protein>
<reference evidence="1" key="1">
    <citation type="journal article" date="2021" name="Proc. Natl. Acad. Sci. U.S.A.">
        <title>A Catalog of Tens of Thousands of Viruses from Human Metagenomes Reveals Hidden Associations with Chronic Diseases.</title>
        <authorList>
            <person name="Tisza M.J."/>
            <person name="Buck C.B."/>
        </authorList>
    </citation>
    <scope>NUCLEOTIDE SEQUENCE</scope>
    <source>
        <strain evidence="1">CtDXu9</strain>
    </source>
</reference>
<evidence type="ECO:0000313" key="1">
    <source>
        <dbReference type="EMBL" id="DAG04663.1"/>
    </source>
</evidence>
<accession>A0A8S5VDF9</accession>
<proteinExistence type="predicted"/>